<dbReference type="RefSeq" id="WP_379069953.1">
    <property type="nucleotide sequence ID" value="NZ_JBHTIT010000001.1"/>
</dbReference>
<evidence type="ECO:0000256" key="1">
    <source>
        <dbReference type="ARBA" id="ARBA00022801"/>
    </source>
</evidence>
<organism evidence="2 3">
    <name type="scientific">Paraperlucidibaca wandonensis</name>
    <dbReference type="NCBI Taxonomy" id="1268273"/>
    <lineage>
        <taxon>Bacteria</taxon>
        <taxon>Pseudomonadati</taxon>
        <taxon>Pseudomonadota</taxon>
        <taxon>Gammaproteobacteria</taxon>
        <taxon>Moraxellales</taxon>
        <taxon>Moraxellaceae</taxon>
        <taxon>Paraperlucidibaca</taxon>
    </lineage>
</organism>
<evidence type="ECO:0000313" key="2">
    <source>
        <dbReference type="EMBL" id="MFD0949872.1"/>
    </source>
</evidence>
<dbReference type="SMART" id="SM00855">
    <property type="entry name" value="PGAM"/>
    <property type="match status" value="1"/>
</dbReference>
<dbReference type="CDD" id="cd07067">
    <property type="entry name" value="HP_PGM_like"/>
    <property type="match status" value="1"/>
</dbReference>
<dbReference type="PANTHER" id="PTHR20935">
    <property type="entry name" value="PHOSPHOGLYCERATE MUTASE-RELATED"/>
    <property type="match status" value="1"/>
</dbReference>
<reference evidence="3" key="1">
    <citation type="journal article" date="2019" name="Int. J. Syst. Evol. Microbiol.">
        <title>The Global Catalogue of Microorganisms (GCM) 10K type strain sequencing project: providing services to taxonomists for standard genome sequencing and annotation.</title>
        <authorList>
            <consortium name="The Broad Institute Genomics Platform"/>
            <consortium name="The Broad Institute Genome Sequencing Center for Infectious Disease"/>
            <person name="Wu L."/>
            <person name="Ma J."/>
        </authorList>
    </citation>
    <scope>NUCLEOTIDE SEQUENCE [LARGE SCALE GENOMIC DNA]</scope>
    <source>
        <strain evidence="3">CCUG 63419</strain>
    </source>
</reference>
<sequence length="230" mass="25465">MPALTLIRHGQASFGAANYDQLSTLGYSQGERLGQAFAEREEAPTHVFIGGMLRHKQTAEACLNAAGLKAELICLDGFNEFNHEQVLERFEPRFADRADFAKLLASYENPHKSFAALFRNALLRWVDGQYDSDYDESWSTFQARCNDTVAEVFSKLGSGDSAWVFTSGGCISVVAQALLELSDSAALKVNWTLANGGLTQLSQGRGTRQLISLNEHGHFTGRHRELLTYR</sequence>
<keyword evidence="1" id="KW-0378">Hydrolase</keyword>
<dbReference type="Gene3D" id="3.40.50.1240">
    <property type="entry name" value="Phosphoglycerate mutase-like"/>
    <property type="match status" value="1"/>
</dbReference>
<dbReference type="PANTHER" id="PTHR20935:SF0">
    <property type="entry name" value="SERINE_THREONINE-PROTEIN PHOSPHATASE PGAM5, MITOCHONDRIAL"/>
    <property type="match status" value="1"/>
</dbReference>
<gene>
    <name evidence="2" type="ORF">ACFQ0F_05640</name>
</gene>
<comment type="caution">
    <text evidence="2">The sequence shown here is derived from an EMBL/GenBank/DDBJ whole genome shotgun (WGS) entry which is preliminary data.</text>
</comment>
<dbReference type="InterPro" id="IPR051021">
    <property type="entry name" value="Mito_Ser/Thr_phosphatase"/>
</dbReference>
<protein>
    <submittedName>
        <fullName evidence="2">Histidine phosphatase family protein</fullName>
    </submittedName>
</protein>
<dbReference type="EMBL" id="JBHTIT010000001">
    <property type="protein sequence ID" value="MFD0949872.1"/>
    <property type="molecule type" value="Genomic_DNA"/>
</dbReference>
<dbReference type="InterPro" id="IPR013078">
    <property type="entry name" value="His_Pase_superF_clade-1"/>
</dbReference>
<dbReference type="InterPro" id="IPR029033">
    <property type="entry name" value="His_PPase_superfam"/>
</dbReference>
<dbReference type="Pfam" id="PF00300">
    <property type="entry name" value="His_Phos_1"/>
    <property type="match status" value="2"/>
</dbReference>
<proteinExistence type="predicted"/>
<accession>A0ABW3HF41</accession>
<dbReference type="Proteomes" id="UP001597044">
    <property type="component" value="Unassembled WGS sequence"/>
</dbReference>
<evidence type="ECO:0000313" key="3">
    <source>
        <dbReference type="Proteomes" id="UP001597044"/>
    </source>
</evidence>
<keyword evidence="3" id="KW-1185">Reference proteome</keyword>
<dbReference type="SUPFAM" id="SSF53254">
    <property type="entry name" value="Phosphoglycerate mutase-like"/>
    <property type="match status" value="1"/>
</dbReference>
<name>A0ABW3HF41_9GAMM</name>